<dbReference type="GeneID" id="81444428"/>
<keyword evidence="5 6" id="KW-0472">Membrane</keyword>
<evidence type="ECO:0000256" key="2">
    <source>
        <dbReference type="ARBA" id="ARBA00010992"/>
    </source>
</evidence>
<feature type="transmembrane region" description="Helical" evidence="6">
    <location>
        <begin position="93"/>
        <end position="116"/>
    </location>
</feature>
<evidence type="ECO:0000256" key="5">
    <source>
        <dbReference type="ARBA" id="ARBA00023136"/>
    </source>
</evidence>
<evidence type="ECO:0000259" key="7">
    <source>
        <dbReference type="PROSITE" id="PS50850"/>
    </source>
</evidence>
<evidence type="ECO:0000313" key="8">
    <source>
        <dbReference type="EMBL" id="KAJ5355124.1"/>
    </source>
</evidence>
<keyword evidence="8" id="KW-0813">Transport</keyword>
<evidence type="ECO:0000313" key="9">
    <source>
        <dbReference type="Proteomes" id="UP001147782"/>
    </source>
</evidence>
<feature type="domain" description="Major facilitator superfamily (MFS) profile" evidence="7">
    <location>
        <begin position="1"/>
        <end position="150"/>
    </location>
</feature>
<name>A0A9W9R9E6_9EURO</name>
<dbReference type="InterPro" id="IPR050360">
    <property type="entry name" value="MFS_Sugar_Transporters"/>
</dbReference>
<gene>
    <name evidence="8" type="ORF">N7496_012336</name>
</gene>
<dbReference type="SUPFAM" id="SSF103473">
    <property type="entry name" value="MFS general substrate transporter"/>
    <property type="match status" value="1"/>
</dbReference>
<dbReference type="Gene3D" id="1.20.1250.20">
    <property type="entry name" value="MFS general substrate transporter like domains"/>
    <property type="match status" value="1"/>
</dbReference>
<feature type="transmembrane region" description="Helical" evidence="6">
    <location>
        <begin position="6"/>
        <end position="21"/>
    </location>
</feature>
<reference evidence="8" key="1">
    <citation type="submission" date="2022-11" db="EMBL/GenBank/DDBJ databases">
        <authorList>
            <person name="Petersen C."/>
        </authorList>
    </citation>
    <scope>NUCLEOTIDE SEQUENCE</scope>
    <source>
        <strain evidence="8">IBT 29864</strain>
    </source>
</reference>
<keyword evidence="9" id="KW-1185">Reference proteome</keyword>
<feature type="transmembrane region" description="Helical" evidence="6">
    <location>
        <begin position="57"/>
        <end position="81"/>
    </location>
</feature>
<dbReference type="AlphaFoldDB" id="A0A9W9R9E6"/>
<protein>
    <submittedName>
        <fullName evidence="8">Glucose transporter rco-3</fullName>
    </submittedName>
</protein>
<dbReference type="GO" id="GO:0016020">
    <property type="term" value="C:membrane"/>
    <property type="evidence" value="ECO:0007669"/>
    <property type="project" value="UniProtKB-SubCell"/>
</dbReference>
<feature type="transmembrane region" description="Helical" evidence="6">
    <location>
        <begin position="128"/>
        <end position="146"/>
    </location>
</feature>
<dbReference type="PANTHER" id="PTHR48022:SF2">
    <property type="entry name" value="PLASTIDIC GLUCOSE TRANSPORTER 4"/>
    <property type="match status" value="1"/>
</dbReference>
<keyword evidence="3 6" id="KW-0812">Transmembrane</keyword>
<reference evidence="8" key="2">
    <citation type="journal article" date="2023" name="IMA Fungus">
        <title>Comparative genomic study of the Penicillium genus elucidates a diverse pangenome and 15 lateral gene transfer events.</title>
        <authorList>
            <person name="Petersen C."/>
            <person name="Sorensen T."/>
            <person name="Nielsen M.R."/>
            <person name="Sondergaard T.E."/>
            <person name="Sorensen J.L."/>
            <person name="Fitzpatrick D.A."/>
            <person name="Frisvad J.C."/>
            <person name="Nielsen K.L."/>
        </authorList>
    </citation>
    <scope>NUCLEOTIDE SEQUENCE</scope>
    <source>
        <strain evidence="8">IBT 29864</strain>
    </source>
</reference>
<dbReference type="OrthoDB" id="6133115at2759"/>
<dbReference type="PROSITE" id="PS50850">
    <property type="entry name" value="MFS"/>
    <property type="match status" value="1"/>
</dbReference>
<feature type="transmembrane region" description="Helical" evidence="6">
    <location>
        <begin position="26"/>
        <end position="45"/>
    </location>
</feature>
<comment type="subcellular location">
    <subcellularLocation>
        <location evidence="1">Membrane</location>
        <topology evidence="1">Multi-pass membrane protein</topology>
    </subcellularLocation>
</comment>
<evidence type="ECO:0000256" key="4">
    <source>
        <dbReference type="ARBA" id="ARBA00022989"/>
    </source>
</evidence>
<evidence type="ECO:0000256" key="1">
    <source>
        <dbReference type="ARBA" id="ARBA00004141"/>
    </source>
</evidence>
<dbReference type="PANTHER" id="PTHR48022">
    <property type="entry name" value="PLASTIDIC GLUCOSE TRANSPORTER 4"/>
    <property type="match status" value="1"/>
</dbReference>
<dbReference type="InterPro" id="IPR036259">
    <property type="entry name" value="MFS_trans_sf"/>
</dbReference>
<evidence type="ECO:0000256" key="6">
    <source>
        <dbReference type="SAM" id="Phobius"/>
    </source>
</evidence>
<organism evidence="8 9">
    <name type="scientific">Penicillium cataractarum</name>
    <dbReference type="NCBI Taxonomy" id="2100454"/>
    <lineage>
        <taxon>Eukaryota</taxon>
        <taxon>Fungi</taxon>
        <taxon>Dikarya</taxon>
        <taxon>Ascomycota</taxon>
        <taxon>Pezizomycotina</taxon>
        <taxon>Eurotiomycetes</taxon>
        <taxon>Eurotiomycetidae</taxon>
        <taxon>Eurotiales</taxon>
        <taxon>Aspergillaceae</taxon>
        <taxon>Penicillium</taxon>
    </lineage>
</organism>
<proteinExistence type="inferred from homology"/>
<dbReference type="EMBL" id="JAPZBS010000010">
    <property type="protein sequence ID" value="KAJ5355124.1"/>
    <property type="molecule type" value="Genomic_DNA"/>
</dbReference>
<keyword evidence="8" id="KW-0762">Sugar transport</keyword>
<sequence length="204" mass="22181">MVLNLSALLAAVLSIPLVHVIGRRKLLLLCVAGFVVCLFIFSSVGTAYPQSMIASKILITFIVLYNFLFTISLVVVASTVISETASTRLRSQAQSLAVFTAWSEAVMWTAVLPYLINPNAANLKAKIGFMYGGFGVCIWVFIFYCVPEYLGRPLEEIDEMFLKGVAARGFKGFVCTGDLVVDSTVNDDLGVSRDVAEVHVRAGK</sequence>
<dbReference type="RefSeq" id="XP_056549147.1">
    <property type="nucleotide sequence ID" value="XM_056705249.1"/>
</dbReference>
<dbReference type="Proteomes" id="UP001147782">
    <property type="component" value="Unassembled WGS sequence"/>
</dbReference>
<dbReference type="InterPro" id="IPR005828">
    <property type="entry name" value="MFS_sugar_transport-like"/>
</dbReference>
<evidence type="ECO:0000256" key="3">
    <source>
        <dbReference type="ARBA" id="ARBA00022692"/>
    </source>
</evidence>
<comment type="caution">
    <text evidence="8">The sequence shown here is derived from an EMBL/GenBank/DDBJ whole genome shotgun (WGS) entry which is preliminary data.</text>
</comment>
<comment type="similarity">
    <text evidence="2">Belongs to the major facilitator superfamily. Sugar transporter (TC 2.A.1.1) family.</text>
</comment>
<accession>A0A9W9R9E6</accession>
<dbReference type="InterPro" id="IPR020846">
    <property type="entry name" value="MFS_dom"/>
</dbReference>
<keyword evidence="4 6" id="KW-1133">Transmembrane helix</keyword>
<dbReference type="Pfam" id="PF00083">
    <property type="entry name" value="Sugar_tr"/>
    <property type="match status" value="1"/>
</dbReference>
<dbReference type="GO" id="GO:0005351">
    <property type="term" value="F:carbohydrate:proton symporter activity"/>
    <property type="evidence" value="ECO:0007669"/>
    <property type="project" value="TreeGrafter"/>
</dbReference>